<sequence length="597" mass="65826">MFPAVLSRSFRQDNSRKNKRQIHVETEWTDLHQIRSSIPFKRDPVVFEQPKANFSLPSHTTTRENIIIIILVVGKTKTKTNLIGSPIDSIFHSIPFTAYHQHTCWGRNTGGIKAKKMSARVSNFTDLIQRVTANCLLHPLSSGRQQPDEFSDNDSSSADEKCKTESDEEDREDGAGLRVWENGEKPTPDAIKVTEMVTLIGEVFEAVSAAKRAYVIMQGAHSPWDPDKMRAADAAVVAELRRLGVLRERFRRSSVGRELVRGGGRRRLGNGGVTVREVVAPYEAAVEELKGEVKAKEREIESLREKLKTATSVSGGSGGGKKGRSSQSRRKVSCSSQAHVSPAPELFETTMASVTESAKSFTSLLLSLMRAAHWDIAAAVRSIESAATPSADPTDTTTPSLLGPHHAKYALESYVSRKVFQGFDHETFYMDGSLSSLLHPDQFRRDCFTQHQDMKSMDPVELLGVLPTCHFGKFCSKKYLSIVHPKMEESLFGDLEQRRQVVAGAHPRSQFYGEFARLAKAVWLLHLLAFAMEPPPSHFEASVGAEFHAEYMESVVRFGKGGGGGGAGQVVGFGLSPGFKLGNGSVIKARVYLVPRK</sequence>
<evidence type="ECO:0000313" key="1">
    <source>
        <dbReference type="EMBL" id="KAI8523667.1"/>
    </source>
</evidence>
<dbReference type="EMBL" id="CM046400">
    <property type="protein sequence ID" value="KAI8523667.1"/>
    <property type="molecule type" value="Genomic_DNA"/>
</dbReference>
<dbReference type="Proteomes" id="UP001062846">
    <property type="component" value="Chromosome 13"/>
</dbReference>
<organism evidence="1 2">
    <name type="scientific">Rhododendron molle</name>
    <name type="common">Chinese azalea</name>
    <name type="synonym">Azalea mollis</name>
    <dbReference type="NCBI Taxonomy" id="49168"/>
    <lineage>
        <taxon>Eukaryota</taxon>
        <taxon>Viridiplantae</taxon>
        <taxon>Streptophyta</taxon>
        <taxon>Embryophyta</taxon>
        <taxon>Tracheophyta</taxon>
        <taxon>Spermatophyta</taxon>
        <taxon>Magnoliopsida</taxon>
        <taxon>eudicotyledons</taxon>
        <taxon>Gunneridae</taxon>
        <taxon>Pentapetalae</taxon>
        <taxon>asterids</taxon>
        <taxon>Ericales</taxon>
        <taxon>Ericaceae</taxon>
        <taxon>Ericoideae</taxon>
        <taxon>Rhodoreae</taxon>
        <taxon>Rhododendron</taxon>
    </lineage>
</organism>
<name>A0ACC0L5M2_RHOML</name>
<comment type="caution">
    <text evidence="1">The sequence shown here is derived from an EMBL/GenBank/DDBJ whole genome shotgun (WGS) entry which is preliminary data.</text>
</comment>
<reference evidence="1" key="1">
    <citation type="submission" date="2022-02" db="EMBL/GenBank/DDBJ databases">
        <title>Plant Genome Project.</title>
        <authorList>
            <person name="Zhang R.-G."/>
        </authorList>
    </citation>
    <scope>NUCLEOTIDE SEQUENCE</scope>
    <source>
        <strain evidence="1">AT1</strain>
    </source>
</reference>
<keyword evidence="2" id="KW-1185">Reference proteome</keyword>
<accession>A0ACC0L5M2</accession>
<evidence type="ECO:0000313" key="2">
    <source>
        <dbReference type="Proteomes" id="UP001062846"/>
    </source>
</evidence>
<gene>
    <name evidence="1" type="ORF">RHMOL_Rhmol13G0091200</name>
</gene>
<proteinExistence type="predicted"/>
<protein>
    <submittedName>
        <fullName evidence="1">Uncharacterized protein</fullName>
    </submittedName>
</protein>